<organism evidence="1 2">
    <name type="scientific">Corynebacterium accolens</name>
    <dbReference type="NCBI Taxonomy" id="38284"/>
    <lineage>
        <taxon>Bacteria</taxon>
        <taxon>Bacillati</taxon>
        <taxon>Actinomycetota</taxon>
        <taxon>Actinomycetes</taxon>
        <taxon>Mycobacteriales</taxon>
        <taxon>Corynebacteriaceae</taxon>
        <taxon>Corynebacterium</taxon>
    </lineage>
</organism>
<evidence type="ECO:0008006" key="3">
    <source>
        <dbReference type="Google" id="ProtNLM"/>
    </source>
</evidence>
<protein>
    <recommendedName>
        <fullName evidence="3">RNA polymerase subunit sigma-70</fullName>
    </recommendedName>
</protein>
<dbReference type="EMBL" id="JASNUO010000006">
    <property type="protein sequence ID" value="MDK4247782.1"/>
    <property type="molecule type" value="Genomic_DNA"/>
</dbReference>
<proteinExistence type="predicted"/>
<dbReference type="RefSeq" id="WP_284612687.1">
    <property type="nucleotide sequence ID" value="NZ_JASNUO010000006.1"/>
</dbReference>
<accession>A0ABT7FQU4</accession>
<name>A0ABT7FQU4_9CORY</name>
<keyword evidence="2" id="KW-1185">Reference proteome</keyword>
<evidence type="ECO:0000313" key="1">
    <source>
        <dbReference type="EMBL" id="MDK4247782.1"/>
    </source>
</evidence>
<dbReference type="Proteomes" id="UP001239414">
    <property type="component" value="Unassembled WGS sequence"/>
</dbReference>
<reference evidence="1 2" key="1">
    <citation type="submission" date="2023-05" db="EMBL/GenBank/DDBJ databases">
        <title>Metabolic capabilities are highly conserved among human nasal-associated Corynebacterium species in pangenomic analyses.</title>
        <authorList>
            <person name="Tran T.H."/>
            <person name="Roberts A.Q."/>
            <person name="Escapa I.F."/>
            <person name="Gao W."/>
            <person name="Conlan S."/>
            <person name="Kong H."/>
            <person name="Segre J.A."/>
            <person name="Kelly M.S."/>
            <person name="Lemon K.P."/>
        </authorList>
    </citation>
    <scope>NUCLEOTIDE SEQUENCE [LARGE SCALE GENOMIC DNA]</scope>
    <source>
        <strain evidence="1 2">KPL3802</strain>
    </source>
</reference>
<gene>
    <name evidence="1" type="ORF">QPX34_07050</name>
</gene>
<evidence type="ECO:0000313" key="2">
    <source>
        <dbReference type="Proteomes" id="UP001239414"/>
    </source>
</evidence>
<sequence length="70" mass="7876">MENVDPRKGLLVVVDELERLDERRAELVAERDMLILSARMAGTPWAELEEISGLSRGSVKKALDRARANE</sequence>
<comment type="caution">
    <text evidence="1">The sequence shown here is derived from an EMBL/GenBank/DDBJ whole genome shotgun (WGS) entry which is preliminary data.</text>
</comment>